<evidence type="ECO:0000256" key="1">
    <source>
        <dbReference type="ARBA" id="ARBA00001947"/>
    </source>
</evidence>
<dbReference type="SUPFAM" id="SSF51735">
    <property type="entry name" value="NAD(P)-binding Rossmann-fold domains"/>
    <property type="match status" value="1"/>
</dbReference>
<accession>A0A239JAL9</accession>
<dbReference type="Gene3D" id="3.90.180.10">
    <property type="entry name" value="Medium-chain alcohol dehydrogenases, catalytic domain"/>
    <property type="match status" value="1"/>
</dbReference>
<dbReference type="Gene3D" id="3.40.50.720">
    <property type="entry name" value="NAD(P)-binding Rossmann-like Domain"/>
    <property type="match status" value="1"/>
</dbReference>
<comment type="similarity">
    <text evidence="2 6">Belongs to the zinc-containing alcohol dehydrogenase family.</text>
</comment>
<evidence type="ECO:0000313" key="10">
    <source>
        <dbReference type="Proteomes" id="UP000198426"/>
    </source>
</evidence>
<evidence type="ECO:0000256" key="5">
    <source>
        <dbReference type="ARBA" id="ARBA00023002"/>
    </source>
</evidence>
<evidence type="ECO:0000256" key="6">
    <source>
        <dbReference type="RuleBase" id="RU361277"/>
    </source>
</evidence>
<dbReference type="GO" id="GO:0008270">
    <property type="term" value="F:zinc ion binding"/>
    <property type="evidence" value="ECO:0007669"/>
    <property type="project" value="InterPro"/>
</dbReference>
<organism evidence="9 10">
    <name type="scientific">Tropicimonas sediminicola</name>
    <dbReference type="NCBI Taxonomy" id="1031541"/>
    <lineage>
        <taxon>Bacteria</taxon>
        <taxon>Pseudomonadati</taxon>
        <taxon>Pseudomonadota</taxon>
        <taxon>Alphaproteobacteria</taxon>
        <taxon>Rhodobacterales</taxon>
        <taxon>Roseobacteraceae</taxon>
        <taxon>Tropicimonas</taxon>
    </lineage>
</organism>
<reference evidence="9 10" key="1">
    <citation type="submission" date="2017-06" db="EMBL/GenBank/DDBJ databases">
        <authorList>
            <person name="Kim H.J."/>
            <person name="Triplett B.A."/>
        </authorList>
    </citation>
    <scope>NUCLEOTIDE SEQUENCE [LARGE SCALE GENOMIC DNA]</scope>
    <source>
        <strain evidence="9 10">DSM 29339</strain>
    </source>
</reference>
<name>A0A239JAL9_9RHOB</name>
<comment type="cofactor">
    <cofactor evidence="1 6">
        <name>Zn(2+)</name>
        <dbReference type="ChEBI" id="CHEBI:29105"/>
    </cofactor>
</comment>
<sequence>MIGFAWGGICGSDIHYFEHGRVGDSIVRNPMVLGHEFSGTVIETGAGVTGLRPGDKVAVNPASPCGTCGFCRSGETNLCTDMQFMGSAARLPHRDGGFSEIVRVKAAQCVKVPAGADLRHLAMAEPFAVALHAVAMAGEVSGRTVLVTGAGVIGQMVAVAARRAGAERIIMSDVSPEACARAARLGADEVVNAADPTALSALTATPRSDIVFEASGAPQALDLAIEAMKPRGRLVQVGFLPPVSPLHLAKLLTRELTITGTYRFSDEFEAAVQAIAAGEVDLRPMISAELPLDAPEAVFERALDKARTLKVMVTFQ</sequence>
<dbReference type="PROSITE" id="PS00059">
    <property type="entry name" value="ADH_ZINC"/>
    <property type="match status" value="1"/>
</dbReference>
<dbReference type="InterPro" id="IPR011032">
    <property type="entry name" value="GroES-like_sf"/>
</dbReference>
<evidence type="ECO:0000313" key="9">
    <source>
        <dbReference type="EMBL" id="SNT02313.1"/>
    </source>
</evidence>
<dbReference type="InterPro" id="IPR013149">
    <property type="entry name" value="ADH-like_C"/>
</dbReference>
<dbReference type="InterPro" id="IPR036291">
    <property type="entry name" value="NAD(P)-bd_dom_sf"/>
</dbReference>
<keyword evidence="5" id="KW-0560">Oxidoreductase</keyword>
<evidence type="ECO:0000259" key="8">
    <source>
        <dbReference type="Pfam" id="PF08240"/>
    </source>
</evidence>
<gene>
    <name evidence="9" type="ORF">SAMN05421757_105162</name>
</gene>
<dbReference type="PANTHER" id="PTHR43161">
    <property type="entry name" value="SORBITOL DEHYDROGENASE"/>
    <property type="match status" value="1"/>
</dbReference>
<evidence type="ECO:0000256" key="4">
    <source>
        <dbReference type="ARBA" id="ARBA00022833"/>
    </source>
</evidence>
<feature type="domain" description="Alcohol dehydrogenase-like N-terminal" evidence="8">
    <location>
        <begin position="3"/>
        <end position="113"/>
    </location>
</feature>
<dbReference type="Pfam" id="PF08240">
    <property type="entry name" value="ADH_N"/>
    <property type="match status" value="1"/>
</dbReference>
<keyword evidence="3 6" id="KW-0479">Metal-binding</keyword>
<evidence type="ECO:0000259" key="7">
    <source>
        <dbReference type="Pfam" id="PF00107"/>
    </source>
</evidence>
<dbReference type="EMBL" id="FZOY01000005">
    <property type="protein sequence ID" value="SNT02313.1"/>
    <property type="molecule type" value="Genomic_DNA"/>
</dbReference>
<dbReference type="InterPro" id="IPR013154">
    <property type="entry name" value="ADH-like_N"/>
</dbReference>
<dbReference type="AlphaFoldDB" id="A0A239JAL9"/>
<dbReference type="SUPFAM" id="SSF50129">
    <property type="entry name" value="GroES-like"/>
    <property type="match status" value="1"/>
</dbReference>
<keyword evidence="4 6" id="KW-0862">Zinc</keyword>
<dbReference type="PANTHER" id="PTHR43161:SF9">
    <property type="entry name" value="SORBITOL DEHYDROGENASE"/>
    <property type="match status" value="1"/>
</dbReference>
<dbReference type="GO" id="GO:0016491">
    <property type="term" value="F:oxidoreductase activity"/>
    <property type="evidence" value="ECO:0007669"/>
    <property type="project" value="UniProtKB-KW"/>
</dbReference>
<protein>
    <submittedName>
        <fullName evidence="9">(R,R)-butanediol dehydrogenase / meso-butanediol dehydrogenase / diacetyl reductase/L-idonate 5-dehydrogenase</fullName>
    </submittedName>
</protein>
<evidence type="ECO:0000256" key="2">
    <source>
        <dbReference type="ARBA" id="ARBA00008072"/>
    </source>
</evidence>
<proteinExistence type="inferred from homology"/>
<dbReference type="InterPro" id="IPR002328">
    <property type="entry name" value="ADH_Zn_CS"/>
</dbReference>
<dbReference type="Proteomes" id="UP000198426">
    <property type="component" value="Unassembled WGS sequence"/>
</dbReference>
<evidence type="ECO:0000256" key="3">
    <source>
        <dbReference type="ARBA" id="ARBA00022723"/>
    </source>
</evidence>
<dbReference type="CDD" id="cd08232">
    <property type="entry name" value="idonate-5-DH"/>
    <property type="match status" value="1"/>
</dbReference>
<feature type="domain" description="Alcohol dehydrogenase-like C-terminal" evidence="7">
    <location>
        <begin position="153"/>
        <end position="276"/>
    </location>
</feature>
<keyword evidence="10" id="KW-1185">Reference proteome</keyword>
<dbReference type="Pfam" id="PF00107">
    <property type="entry name" value="ADH_zinc_N"/>
    <property type="match status" value="1"/>
</dbReference>